<dbReference type="EMBL" id="JAVRIE010000010">
    <property type="protein sequence ID" value="MDT0584295.1"/>
    <property type="molecule type" value="Genomic_DNA"/>
</dbReference>
<comment type="caution">
    <text evidence="3">The sequence shown here is derived from an EMBL/GenBank/DDBJ whole genome shotgun (WGS) entry which is preliminary data.</text>
</comment>
<evidence type="ECO:0000256" key="1">
    <source>
        <dbReference type="ARBA" id="ARBA00023136"/>
    </source>
</evidence>
<keyword evidence="2" id="KW-0732">Signal</keyword>
<dbReference type="PANTHER" id="PTHR38038">
    <property type="entry name" value="PENICILLIN-BINDING PROTEIN ACTIVATOR LPOA"/>
    <property type="match status" value="1"/>
</dbReference>
<dbReference type="GO" id="GO:0031241">
    <property type="term" value="C:periplasmic side of cell outer membrane"/>
    <property type="evidence" value="ECO:0007669"/>
    <property type="project" value="TreeGrafter"/>
</dbReference>
<dbReference type="Pfam" id="PF04348">
    <property type="entry name" value="LppC"/>
    <property type="match status" value="1"/>
</dbReference>
<dbReference type="InterPro" id="IPR007443">
    <property type="entry name" value="LpoA"/>
</dbReference>
<dbReference type="PROSITE" id="PS51257">
    <property type="entry name" value="PROKAR_LIPOPROTEIN"/>
    <property type="match status" value="1"/>
</dbReference>
<organism evidence="3 4">
    <name type="scientific">Brumicola blandensis</name>
    <dbReference type="NCBI Taxonomy" id="3075611"/>
    <lineage>
        <taxon>Bacteria</taxon>
        <taxon>Pseudomonadati</taxon>
        <taxon>Pseudomonadota</taxon>
        <taxon>Gammaproteobacteria</taxon>
        <taxon>Alteromonadales</taxon>
        <taxon>Alteromonadaceae</taxon>
        <taxon>Brumicola</taxon>
    </lineage>
</organism>
<gene>
    <name evidence="3" type="ORF">RM544_17230</name>
</gene>
<evidence type="ECO:0000313" key="3">
    <source>
        <dbReference type="EMBL" id="MDT0584295.1"/>
    </source>
</evidence>
<name>A0AAW8R8Y1_9ALTE</name>
<reference evidence="3 4" key="1">
    <citation type="submission" date="2023-09" db="EMBL/GenBank/DDBJ databases">
        <authorList>
            <person name="Rey-Velasco X."/>
        </authorList>
    </citation>
    <scope>NUCLEOTIDE SEQUENCE [LARGE SCALE GENOMIC DNA]</scope>
    <source>
        <strain evidence="3 4">W409</strain>
    </source>
</reference>
<accession>A0AAW8R8Y1</accession>
<dbReference type="GO" id="GO:0009252">
    <property type="term" value="P:peptidoglycan biosynthetic process"/>
    <property type="evidence" value="ECO:0007669"/>
    <property type="project" value="TreeGrafter"/>
</dbReference>
<dbReference type="CDD" id="cd06339">
    <property type="entry name" value="PBP1_YraM_LppC_lipoprotein-like"/>
    <property type="match status" value="1"/>
</dbReference>
<dbReference type="Proteomes" id="UP001249020">
    <property type="component" value="Unassembled WGS sequence"/>
</dbReference>
<protein>
    <submittedName>
        <fullName evidence="3">Penicillin-binding protein activator</fullName>
    </submittedName>
</protein>
<keyword evidence="4" id="KW-1185">Reference proteome</keyword>
<feature type="chain" id="PRO_5043521829" evidence="2">
    <location>
        <begin position="23"/>
        <end position="649"/>
    </location>
</feature>
<dbReference type="SUPFAM" id="SSF53822">
    <property type="entry name" value="Periplasmic binding protein-like I"/>
    <property type="match status" value="1"/>
</dbReference>
<dbReference type="Gene3D" id="1.25.40.650">
    <property type="match status" value="1"/>
</dbReference>
<feature type="signal peptide" evidence="2">
    <location>
        <begin position="1"/>
        <end position="22"/>
    </location>
</feature>
<dbReference type="PANTHER" id="PTHR38038:SF1">
    <property type="entry name" value="PENICILLIN-BINDING PROTEIN ACTIVATOR LPOA"/>
    <property type="match status" value="1"/>
</dbReference>
<keyword evidence="1" id="KW-0472">Membrane</keyword>
<dbReference type="RefSeq" id="WP_311363067.1">
    <property type="nucleotide sequence ID" value="NZ_JAVRIE010000010.1"/>
</dbReference>
<evidence type="ECO:0000313" key="4">
    <source>
        <dbReference type="Proteomes" id="UP001249020"/>
    </source>
</evidence>
<dbReference type="GO" id="GO:0030234">
    <property type="term" value="F:enzyme regulator activity"/>
    <property type="evidence" value="ECO:0007669"/>
    <property type="project" value="TreeGrafter"/>
</dbReference>
<dbReference type="Gene3D" id="3.40.50.2300">
    <property type="match status" value="2"/>
</dbReference>
<sequence>MNQLKLASILLSVFILSSCATKVEKVVTAPITKVEKPSKELVVSNAELSLQRAEEQWQRNGDINQRNQLLLEAAQDFQTGEQCVRSDIIVANIEPFLTKPFQKQYATLLKAECSLIEHYASGNSVELLKTPIDTMISWLSTINEPAFTNRKEVLIAHVAALHQRWDLASSVLAQQLNADSPLNNAPEHNLWEWFLKSSKQNKQTLANQNGLMQAYYSLANIIEDEALNDVSRQQAIAFWQERHPSHPLSVELPVDIQRYMEQNITKVEKIAVLLPLSGRVQAQGDAIKQGIMSAFFYRLQDIQQNNPGAPIPQLTFIDTGSDSTRFKSDEINAESLGQYDVIIGPLLRDHVNMIKDLRLPESMFVYLNRTNNQDRGEIEETGVAKVYFALAPEDEAIQLANLMHSKQVETPILISNDSSISRRMIDAFNQQWLALNSVGTDDPFAATRLPKIVTFTDNKSLRIGITDALDVLQSQQRISQMSRLSSEVVHSVTRNRRDVDAFVVFAQPQEVELLNPIIEASISLFTEDTLPVFATSYSYQHQLNKNSIRDLRNLVFVDMPFLMPEQRRQALAKEVDSIWNNPPSTFLRLFAFGFDAFQFSEQMQQLAFFSHTELSGMSGKLSVNADREVVRQLPSALIAEEEITQTNAL</sequence>
<dbReference type="InterPro" id="IPR028082">
    <property type="entry name" value="Peripla_BP_I"/>
</dbReference>
<dbReference type="AlphaFoldDB" id="A0AAW8R8Y1"/>
<evidence type="ECO:0000256" key="2">
    <source>
        <dbReference type="SAM" id="SignalP"/>
    </source>
</evidence>
<proteinExistence type="predicted"/>